<keyword evidence="6" id="KW-0472">Membrane</keyword>
<dbReference type="GO" id="GO:0005576">
    <property type="term" value="C:extracellular region"/>
    <property type="evidence" value="ECO:0007669"/>
    <property type="project" value="UniProtKB-SubCell"/>
</dbReference>
<dbReference type="EMBL" id="UOEW01000053">
    <property type="protein sequence ID" value="VAW34022.1"/>
    <property type="molecule type" value="Genomic_DNA"/>
</dbReference>
<dbReference type="InterPro" id="IPR050708">
    <property type="entry name" value="T6SS_VgrG/RHS"/>
</dbReference>
<evidence type="ECO:0000256" key="5">
    <source>
        <dbReference type="SAM" id="MobiDB-lite"/>
    </source>
</evidence>
<feature type="transmembrane region" description="Helical" evidence="6">
    <location>
        <begin position="2001"/>
        <end position="2034"/>
    </location>
</feature>
<evidence type="ECO:0000256" key="2">
    <source>
        <dbReference type="ARBA" id="ARBA00022525"/>
    </source>
</evidence>
<evidence type="ECO:0000256" key="1">
    <source>
        <dbReference type="ARBA" id="ARBA00004613"/>
    </source>
</evidence>
<keyword evidence="6" id="KW-1133">Transmembrane helix</keyword>
<evidence type="ECO:0000256" key="3">
    <source>
        <dbReference type="ARBA" id="ARBA00022729"/>
    </source>
</evidence>
<dbReference type="InterPro" id="IPR022045">
    <property type="entry name" value="TcdB_toxin_mid/N"/>
</dbReference>
<feature type="compositionally biased region" description="Polar residues" evidence="5">
    <location>
        <begin position="1367"/>
        <end position="1379"/>
    </location>
</feature>
<dbReference type="Pfam" id="PF12256">
    <property type="entry name" value="TcdB_toxin_midN"/>
    <property type="match status" value="1"/>
</dbReference>
<dbReference type="InterPro" id="IPR022385">
    <property type="entry name" value="Rhs_assc_core"/>
</dbReference>
<keyword evidence="6" id="KW-0812">Transmembrane</keyword>
<name>A0A3B0V5H3_9ZZZZ</name>
<evidence type="ECO:0000313" key="8">
    <source>
        <dbReference type="EMBL" id="VAW34022.1"/>
    </source>
</evidence>
<reference evidence="8" key="1">
    <citation type="submission" date="2018-06" db="EMBL/GenBank/DDBJ databases">
        <authorList>
            <person name="Zhirakovskaya E."/>
        </authorList>
    </citation>
    <scope>NUCLEOTIDE SEQUENCE</scope>
</reference>
<accession>A0A3B0V5H3</accession>
<dbReference type="InterPro" id="IPR003284">
    <property type="entry name" value="Sal_SpvB"/>
</dbReference>
<dbReference type="NCBIfam" id="TIGR03696">
    <property type="entry name" value="Rhs_assc_core"/>
    <property type="match status" value="1"/>
</dbReference>
<dbReference type="PANTHER" id="PTHR32305:SF15">
    <property type="entry name" value="PROTEIN RHSA-RELATED"/>
    <property type="match status" value="1"/>
</dbReference>
<comment type="subcellular location">
    <subcellularLocation>
        <location evidence="1">Secreted</location>
    </subcellularLocation>
</comment>
<keyword evidence="4" id="KW-0843">Virulence</keyword>
<sequence length="2357" mass="259016">MRARVLTKQVLEIIHKLRGVTEMLFNKNLVNCHKPQSFRKMIVLFLVIFFTMGAGISAVSINYSKYEIKSIDLIFSSGFEKTLVATLSSEVPFNGTLPAPEADHETVGFSPGNFNVDSTGQASYSIPIFAGSGTAGVAPQVSLQYSSTSGNGHVGIGWFVSGITLISRCRETAESRDSGTEITPKPITYGNGDKFCLNGQRLFISNNGAYGANGTEYRTEKDQFARIISYGGSNNNPDYFTVERKDGSISFYGNTVNSTITIMSQNMAINGKTYTWAINRYQDIMGNYIDYKYNKFANAEFTLTDINYTGNVLTGLSPYNSIHFTYESRDDEYTSYLSGAAFDTTQRLAQITSRIDGSLVREYTLDYDYSGSTSRSLLTSIQECRGLSCLPVTTFDWSAMVEPFVDSDTGSGVSFPTNVKSSKQGDINADGRADLVFVDDTNTFKVALANGQAGFILDIAPGSSITAPTGAEIDNKWHLLDYNADGRQDLLIQSGSQWVVHMANLGTIGFNSTPTFIGVSADTGSDFQIVDVNGDGLADLLYPTDDELSVRYLQRQDTSYGFATTAVPIDLPGTPADVPGIPVPGGSSHMSYRFYQDDDINIVTNDINGDGVADLILRSDVYQGSKRNNTSYKFLSVGKSPLKSSGQLISSHWVAFIGKGLDNNNKLDYYSESYYIKEASSLADSAGKDIKFIDINADGLTDVIAKNTTNNWQFRLGNGKGFDSFKNIPPISNEKHMQLIDYNLDGFVDLVYPNSGRYFSRNWSVDGFSNVVVDTGSKPQNLNQNLNMFIDLSGDGNTDHIRIDSGGQQRVYPRTTTYIPTDKITAFTNGLGATTDVLYQPLTFSNTYTQGDHQTTAINYGLGSPVFDLMGAIYVVRQVDTDAPIEGDESFKNTVRYRYKNAKVQTGGRGFLGFGQVITETPVKSTSSPDVKILESTSTYRQDFPYNGMLASTEIRQLNDSFYAANKVKLNCNGYDDSCFPPPCEPGVDCNTNSQKGTHNILLSKIDNEYNELSPSTNSKFAYVETTSHKIYSPETGALLKTEIQTSTHDNYGNPLVHTVTTKNASDTIINVNTVVNSYSNITNGGKWLIGLLESSTITKTRTGQPANTTVTEFDYNTSTGLVTEERKDPEAGSELFLRTMYQYDNYGNNIKITTCSGNTLTSSQCKDSTPEPATTSNPYHIHRYNRVVYDSKGRYVAKTFNTLEQKVSDVTTRDIYGNPITSVDILDQITTNNYDVFGRLTSTRNNTGYWSQTSRSWCSSLSGSLACPAGMNLQFRVRQLDAGGKTSYIYMDSLGREVVTISKTFNQANDPNTSGDDRYVLNKIWYDQFNRKIKSEGDHFLGASQSSIPITRTELDNYNRVSKVTLPDNSSETKSYSGFATHYSNDKGQRRKDKRNPLGQLVIVRDFDVVGTSPSYKNRMTYTYNSQGGLALITRKTNSVIERLIENEYDIRGRKISSDDVDLGFSQIFYNALGEIVETIDSEDNSIKTYFDVLGRPSTTESWDGNSMLTRNYSIYNIDNGLLGSESKQTFTPNNTIVFSQNHRYDAYNRASETEVYFTDIDNVCGASLCNYKAKVFYDQYSRLKYQQDVSGKAIQNHYNSQGYLSHVTDAADASKEYYRINKTDKWGNVTNDVKAGNPALTAEYTFHPERGWLNSINSAHQDYAYEYDRLGNLDKRLDVGSSQSECFIYDRLNRLTSSYRYSTLVQNCGETNGNIGQQIIDYDAKGNIITKDGQSYSYLTANENSIGVSPHQVQTKGSQNFIYDQRGNLTKSTNFLNGQGQLVNRNISYTGFNKISRIYTGANSSTPIAVSQYHYDNSENRYSRADTNKQGETTVTHFIGNVEIEYNANRQMAFKRHLGNYAVITETNQSTQETYLFHDHLGSIDTITDRLGNLLQQMSFSAWGERRLPANWDIITTTNVRSYLSDYTTKGFTGHEMLDVFGLINMGGRIYDAELGKMLQADPVVQDPNTSQSYNRYTYVHNNPLSFTDPTGYFSLRQIIAIVVAVVLVVVVTAMTGGTLLGVFLAGFLSGFSSTYIMTGNLRTSLKAGLISGVVAVAGSYLTGLSSAADASATAGSSNAAGGVGNTVNQTALSGTIPVATSSASSTVANKIVSEITMQVIASLDPRAAAVISFINGGVYNSAGQFYGYGATVQNLASAYGKYRAAKELERFAIRNGLSYAELTLAMTAISFAGNKLVGSRFNANEQINGQDQQMMHGVFGRQEGGWLVDSASSPIINSIVGSPFDAVDIVLGYAGILTASDYDFIQNGNPRQKLIGHSLGTLGVSNIVAKGYLDAGMAEMYSLPFGNISPGGSTLVIGTFDVVNGFFFGVILNPNATLVTDCTHPLNCYVNTGN</sequence>
<dbReference type="Gene3D" id="2.180.10.10">
    <property type="entry name" value="RHS repeat-associated core"/>
    <property type="match status" value="1"/>
</dbReference>
<protein>
    <recommendedName>
        <fullName evidence="7">Insecticide toxin TcdB middle/N-terminal domain-containing protein</fullName>
    </recommendedName>
</protein>
<keyword evidence="2" id="KW-0964">Secreted</keyword>
<feature type="region of interest" description="Disordered" evidence="5">
    <location>
        <begin position="1367"/>
        <end position="1396"/>
    </location>
</feature>
<dbReference type="Pfam" id="PF13517">
    <property type="entry name" value="FG-GAP_3"/>
    <property type="match status" value="1"/>
</dbReference>
<organism evidence="8">
    <name type="scientific">hydrothermal vent metagenome</name>
    <dbReference type="NCBI Taxonomy" id="652676"/>
    <lineage>
        <taxon>unclassified sequences</taxon>
        <taxon>metagenomes</taxon>
        <taxon>ecological metagenomes</taxon>
    </lineage>
</organism>
<keyword evidence="3" id="KW-0732">Signal</keyword>
<feature type="transmembrane region" description="Helical" evidence="6">
    <location>
        <begin position="42"/>
        <end position="63"/>
    </location>
</feature>
<dbReference type="PANTHER" id="PTHR32305">
    <property type="match status" value="1"/>
</dbReference>
<evidence type="ECO:0000256" key="6">
    <source>
        <dbReference type="SAM" id="Phobius"/>
    </source>
</evidence>
<dbReference type="InterPro" id="IPR028994">
    <property type="entry name" value="Integrin_alpha_N"/>
</dbReference>
<evidence type="ECO:0000256" key="4">
    <source>
        <dbReference type="ARBA" id="ARBA00023026"/>
    </source>
</evidence>
<dbReference type="InterPro" id="IPR013517">
    <property type="entry name" value="FG-GAP"/>
</dbReference>
<dbReference type="Pfam" id="PF03534">
    <property type="entry name" value="SpvB"/>
    <property type="match status" value="1"/>
</dbReference>
<feature type="domain" description="Insecticide toxin TcdB middle/N-terminal" evidence="7">
    <location>
        <begin position="788"/>
        <end position="931"/>
    </location>
</feature>
<evidence type="ECO:0000259" key="7">
    <source>
        <dbReference type="Pfam" id="PF12256"/>
    </source>
</evidence>
<dbReference type="GO" id="GO:0005737">
    <property type="term" value="C:cytoplasm"/>
    <property type="evidence" value="ECO:0007669"/>
    <property type="project" value="InterPro"/>
</dbReference>
<gene>
    <name evidence="8" type="ORF">MNBD_GAMMA01-1146</name>
</gene>
<dbReference type="SUPFAM" id="SSF69318">
    <property type="entry name" value="Integrin alpha N-terminal domain"/>
    <property type="match status" value="1"/>
</dbReference>
<proteinExistence type="predicted"/>